<keyword evidence="2" id="KW-0540">Nuclease</keyword>
<organism evidence="2 3">
    <name type="scientific">Lasius niger</name>
    <name type="common">Black garden ant</name>
    <dbReference type="NCBI Taxonomy" id="67767"/>
    <lineage>
        <taxon>Eukaryota</taxon>
        <taxon>Metazoa</taxon>
        <taxon>Ecdysozoa</taxon>
        <taxon>Arthropoda</taxon>
        <taxon>Hexapoda</taxon>
        <taxon>Insecta</taxon>
        <taxon>Pterygota</taxon>
        <taxon>Neoptera</taxon>
        <taxon>Endopterygota</taxon>
        <taxon>Hymenoptera</taxon>
        <taxon>Apocrita</taxon>
        <taxon>Aculeata</taxon>
        <taxon>Formicoidea</taxon>
        <taxon>Formicidae</taxon>
        <taxon>Formicinae</taxon>
        <taxon>Lasius</taxon>
        <taxon>Lasius</taxon>
    </lineage>
</organism>
<dbReference type="EMBL" id="LBMM01021025">
    <property type="protein sequence ID" value="KMQ83157.1"/>
    <property type="molecule type" value="Genomic_DNA"/>
</dbReference>
<sequence length="93" mass="10311">MSFHEMIRQLHTHRRSASGALHTAASIHPSDVGRTSQTIHLATRGLEHSEAAVTLASFVSQNLDQGDRHARKAGYIEYAMRAPRNLRPVGTIR</sequence>
<reference evidence="2 3" key="1">
    <citation type="submission" date="2015-04" db="EMBL/GenBank/DDBJ databases">
        <title>Lasius niger genome sequencing.</title>
        <authorList>
            <person name="Konorov E.A."/>
            <person name="Nikitin M.A."/>
            <person name="Kirill M.V."/>
            <person name="Chang P."/>
        </authorList>
    </citation>
    <scope>NUCLEOTIDE SEQUENCE [LARGE SCALE GENOMIC DNA]</scope>
    <source>
        <tissue evidence="2">Whole</tissue>
    </source>
</reference>
<keyword evidence="3" id="KW-1185">Reference proteome</keyword>
<keyword evidence="2" id="KW-0378">Hydrolase</keyword>
<keyword evidence="2" id="KW-0269">Exonuclease</keyword>
<dbReference type="GO" id="GO:0004527">
    <property type="term" value="F:exonuclease activity"/>
    <property type="evidence" value="ECO:0007669"/>
    <property type="project" value="UniProtKB-KW"/>
</dbReference>
<evidence type="ECO:0000256" key="1">
    <source>
        <dbReference type="SAM" id="MobiDB-lite"/>
    </source>
</evidence>
<dbReference type="Proteomes" id="UP000036403">
    <property type="component" value="Unassembled WGS sequence"/>
</dbReference>
<keyword evidence="2" id="KW-0255">Endonuclease</keyword>
<dbReference type="GO" id="GO:0004519">
    <property type="term" value="F:endonuclease activity"/>
    <property type="evidence" value="ECO:0007669"/>
    <property type="project" value="UniProtKB-KW"/>
</dbReference>
<dbReference type="PaxDb" id="67767-A0A0J7JYJ8"/>
<proteinExistence type="predicted"/>
<comment type="caution">
    <text evidence="2">The sequence shown here is derived from an EMBL/GenBank/DDBJ whole genome shotgun (WGS) entry which is preliminary data.</text>
</comment>
<accession>A0A0J7JYJ8</accession>
<feature type="region of interest" description="Disordered" evidence="1">
    <location>
        <begin position="13"/>
        <end position="35"/>
    </location>
</feature>
<protein>
    <submittedName>
        <fullName evidence="2">Endonuclease exonuclease phosphatase domain containing protein</fullName>
    </submittedName>
</protein>
<gene>
    <name evidence="2" type="ORF">RF55_20767</name>
</gene>
<name>A0A0J7JYJ8_LASNI</name>
<dbReference type="AlphaFoldDB" id="A0A0J7JYJ8"/>
<evidence type="ECO:0000313" key="3">
    <source>
        <dbReference type="Proteomes" id="UP000036403"/>
    </source>
</evidence>
<evidence type="ECO:0000313" key="2">
    <source>
        <dbReference type="EMBL" id="KMQ83157.1"/>
    </source>
</evidence>